<feature type="region of interest" description="Disordered" evidence="5">
    <location>
        <begin position="244"/>
        <end position="271"/>
    </location>
</feature>
<dbReference type="OMA" id="NTISHET"/>
<feature type="compositionally biased region" description="Polar residues" evidence="5">
    <location>
        <begin position="843"/>
        <end position="861"/>
    </location>
</feature>
<organism evidence="7 8">
    <name type="scientific">Amborella trichopoda</name>
    <dbReference type="NCBI Taxonomy" id="13333"/>
    <lineage>
        <taxon>Eukaryota</taxon>
        <taxon>Viridiplantae</taxon>
        <taxon>Streptophyta</taxon>
        <taxon>Embryophyta</taxon>
        <taxon>Tracheophyta</taxon>
        <taxon>Spermatophyta</taxon>
        <taxon>Magnoliopsida</taxon>
        <taxon>Amborellales</taxon>
        <taxon>Amborellaceae</taxon>
        <taxon>Amborella</taxon>
    </lineage>
</organism>
<evidence type="ECO:0000256" key="1">
    <source>
        <dbReference type="ARBA" id="ARBA00022723"/>
    </source>
</evidence>
<gene>
    <name evidence="7" type="ORF">AMTR_s00053p00219090</name>
</gene>
<name>W1PDR2_AMBTC</name>
<dbReference type="PROSITE" id="PS51044">
    <property type="entry name" value="ZF_SP_RING"/>
    <property type="match status" value="1"/>
</dbReference>
<evidence type="ECO:0000256" key="2">
    <source>
        <dbReference type="ARBA" id="ARBA00022771"/>
    </source>
</evidence>
<keyword evidence="2 4" id="KW-0863">Zinc-finger</keyword>
<dbReference type="Gene3D" id="3.30.40.10">
    <property type="entry name" value="Zinc/RING finger domain, C3HC4 (zinc finger)"/>
    <property type="match status" value="1"/>
</dbReference>
<feature type="domain" description="SP-RING-type" evidence="6">
    <location>
        <begin position="147"/>
        <end position="228"/>
    </location>
</feature>
<dbReference type="PANTHER" id="PTHR10782">
    <property type="entry name" value="ZINC FINGER MIZ DOMAIN-CONTAINING PROTEIN"/>
    <property type="match status" value="1"/>
</dbReference>
<evidence type="ECO:0000313" key="7">
    <source>
        <dbReference type="EMBL" id="ERN05175.1"/>
    </source>
</evidence>
<dbReference type="PANTHER" id="PTHR10782:SF4">
    <property type="entry name" value="TONALLI, ISOFORM E"/>
    <property type="match status" value="1"/>
</dbReference>
<keyword evidence="8" id="KW-1185">Reference proteome</keyword>
<dbReference type="GO" id="GO:0061665">
    <property type="term" value="F:SUMO ligase activity"/>
    <property type="evidence" value="ECO:0000318"/>
    <property type="project" value="GO_Central"/>
</dbReference>
<feature type="region of interest" description="Disordered" evidence="5">
    <location>
        <begin position="768"/>
        <end position="800"/>
    </location>
</feature>
<feature type="compositionally biased region" description="Low complexity" evidence="5">
    <location>
        <begin position="552"/>
        <end position="570"/>
    </location>
</feature>
<sequence>MFLCLYYPWLKLGSILVSLEAKPGYDALVSDFHIPKNPVMVPQEKIRLFVVRTDNMETTSCIVTPPHVNFLLNGKGVDKRINSSLDTGPQFPTDVTALLKMGTNLLQAIGDFNGNYVIAIAVMDVGPCSDSTTLQDYVQPAVSAVTQDDELLEGPSRISLSCPISFKRIKTPVKGGLCRHHQCFDYENYLKINSRRPSWRCPHCNQATGFPDLRIDQKMVQILGETREDVADVLISGDGSWKVATDDDGSTEHMNGGTHRNDQDSCEHNVGSNVSKDVVDLTIETEETNERIISMEVDSTSSKNTISHETINNSNDCEERKPCLENLQRLSVTETLSGPPVTNTARQASQVADYQSLQNFWMRALLASASIGPNAPVNVGAVSRVGVSESLGSPVAGSVSRVGVSESLGNIVSRVGASESVGNPSVGSVSRVGVLESVGNPVFGDVSRVGVPAMVAPVLTDAISPAPNREPLDTQVLAQASSSFQSVPVPQGRQLLPTENCDVVSQLRQLNAGIVGDTHRIPRVHRTPIAIQALPAQSQGAKSLQRMRGSLPNSSSVALNTSSSPNSSLSGPFGTATVDGVDATNVGMERQHFSWQQINAQGVADVAAAPTLQLQSISQNRPEQSFQPVVSLQAPIQHSTRSHQQSPSEQSLPNIVGLQAPMVIGTRNPLEQQTRLHQSSPYPKLTLQNPYQWPPHQILNQSEPFQRQIPHHTFHTPQSKSSSGIGATISAAGIPTINAPLLSQSQSSGGMAATISAGCSPNVSSHPLISNRSRPKSFVPIRPSAPSLQRSTESSRFPISEQRWNVQVQSATRPEELISEQNWRPSGRMRGSLNMTQYFAQSSVLGSATSPPASTSQQQMDSLHAEQRSQPYL</sequence>
<dbReference type="GO" id="GO:0008270">
    <property type="term" value="F:zinc ion binding"/>
    <property type="evidence" value="ECO:0007669"/>
    <property type="project" value="UniProtKB-KW"/>
</dbReference>
<reference evidence="8" key="1">
    <citation type="journal article" date="2013" name="Science">
        <title>The Amborella genome and the evolution of flowering plants.</title>
        <authorList>
            <consortium name="Amborella Genome Project"/>
        </authorList>
    </citation>
    <scope>NUCLEOTIDE SEQUENCE [LARGE SCALE GENOMIC DNA]</scope>
</reference>
<feature type="compositionally biased region" description="Polar residues" evidence="5">
    <location>
        <begin position="786"/>
        <end position="800"/>
    </location>
</feature>
<proteinExistence type="predicted"/>
<keyword evidence="3" id="KW-0862">Zinc</keyword>
<feature type="region of interest" description="Disordered" evidence="5">
    <location>
        <begin position="843"/>
        <end position="873"/>
    </location>
</feature>
<protein>
    <recommendedName>
        <fullName evidence="6">SP-RING-type domain-containing protein</fullName>
    </recommendedName>
</protein>
<keyword evidence="1" id="KW-0479">Metal-binding</keyword>
<evidence type="ECO:0000256" key="5">
    <source>
        <dbReference type="SAM" id="MobiDB-lite"/>
    </source>
</evidence>
<dbReference type="Gramene" id="ERN05175">
    <property type="protein sequence ID" value="ERN05175"/>
    <property type="gene ID" value="AMTR_s00053p00219090"/>
</dbReference>
<dbReference type="Pfam" id="PF02891">
    <property type="entry name" value="zf-MIZ"/>
    <property type="match status" value="1"/>
</dbReference>
<dbReference type="InterPro" id="IPR013083">
    <property type="entry name" value="Znf_RING/FYVE/PHD"/>
</dbReference>
<dbReference type="Proteomes" id="UP000017836">
    <property type="component" value="Unassembled WGS sequence"/>
</dbReference>
<dbReference type="AlphaFoldDB" id="W1PDR2"/>
<evidence type="ECO:0000313" key="8">
    <source>
        <dbReference type="Proteomes" id="UP000017836"/>
    </source>
</evidence>
<evidence type="ECO:0000259" key="6">
    <source>
        <dbReference type="PROSITE" id="PS51044"/>
    </source>
</evidence>
<evidence type="ECO:0000256" key="4">
    <source>
        <dbReference type="PROSITE-ProRule" id="PRU00452"/>
    </source>
</evidence>
<dbReference type="eggNOG" id="KOG2169">
    <property type="taxonomic scope" value="Eukaryota"/>
</dbReference>
<dbReference type="GO" id="GO:0016925">
    <property type="term" value="P:protein sumoylation"/>
    <property type="evidence" value="ECO:0000318"/>
    <property type="project" value="GO_Central"/>
</dbReference>
<dbReference type="EMBL" id="KI394012">
    <property type="protein sequence ID" value="ERN05175.1"/>
    <property type="molecule type" value="Genomic_DNA"/>
</dbReference>
<dbReference type="GO" id="GO:0000785">
    <property type="term" value="C:chromatin"/>
    <property type="evidence" value="ECO:0000318"/>
    <property type="project" value="GO_Central"/>
</dbReference>
<dbReference type="InterPro" id="IPR004181">
    <property type="entry name" value="Znf_MIZ"/>
</dbReference>
<feature type="region of interest" description="Disordered" evidence="5">
    <location>
        <begin position="547"/>
        <end position="572"/>
    </location>
</feature>
<dbReference type="HOGENOM" id="CLU_016114_1_0_1"/>
<evidence type="ECO:0000256" key="3">
    <source>
        <dbReference type="ARBA" id="ARBA00022833"/>
    </source>
</evidence>
<dbReference type="STRING" id="13333.W1PDR2"/>
<accession>W1PDR2</accession>
<dbReference type="CDD" id="cd16650">
    <property type="entry name" value="SP-RING_PIAS-like"/>
    <property type="match status" value="1"/>
</dbReference>